<dbReference type="InterPro" id="IPR027417">
    <property type="entry name" value="P-loop_NTPase"/>
</dbReference>
<evidence type="ECO:0000313" key="1">
    <source>
        <dbReference type="EMBL" id="AOW99786.1"/>
    </source>
</evidence>
<evidence type="ECO:0000313" key="2">
    <source>
        <dbReference type="Proteomes" id="UP000177870"/>
    </source>
</evidence>
<dbReference type="KEGG" id="mpro:BJP34_10255"/>
<accession>A0A1D8TQA7</accession>
<protein>
    <submittedName>
        <fullName evidence="1">Uncharacterized protein</fullName>
    </submittedName>
</protein>
<name>A0A1D8TQA7_9CYAN</name>
<reference evidence="2" key="1">
    <citation type="submission" date="2016-10" db="EMBL/GenBank/DDBJ databases">
        <title>Comparative genomics uncovers the prolific and rare metabolic potential of the cyanobacterial genus Moorea.</title>
        <authorList>
            <person name="Leao T."/>
            <person name="Castelao G."/>
            <person name="Korobeynikov A."/>
            <person name="Monroe E.A."/>
            <person name="Podell S."/>
            <person name="Glukhov E."/>
            <person name="Allen E."/>
            <person name="Gerwick W.H."/>
            <person name="Gerwick L."/>
        </authorList>
    </citation>
    <scope>NUCLEOTIDE SEQUENCE [LARGE SCALE GENOMIC DNA]</scope>
    <source>
        <strain evidence="2">PAL-8-15-08-1</strain>
    </source>
</reference>
<organism evidence="1 2">
    <name type="scientific">Moorena producens PAL-8-15-08-1</name>
    <dbReference type="NCBI Taxonomy" id="1458985"/>
    <lineage>
        <taxon>Bacteria</taxon>
        <taxon>Bacillati</taxon>
        <taxon>Cyanobacteriota</taxon>
        <taxon>Cyanophyceae</taxon>
        <taxon>Coleofasciculales</taxon>
        <taxon>Coleofasciculaceae</taxon>
        <taxon>Moorena</taxon>
    </lineage>
</organism>
<dbReference type="AlphaFoldDB" id="A0A1D8TQA7"/>
<sequence length="182" mass="21374">MGVPGVGKSTYIKSMITRKICKYSKIIQIKDEYLDLNEISIDGKNQNYIVHYSLLREHFFNLKRDINNGSKFDFSLIHLLRMHEQLNTYFLVAPYSEIKKRVLLRDNIEPLTGKKFDNNLKHKLLATLGSLDLPKVYSKYFDLWEKRKINYSIVNTTNYSYELVSTKQEAIQIIKETADTLL</sequence>
<dbReference type="Proteomes" id="UP000177870">
    <property type="component" value="Chromosome"/>
</dbReference>
<dbReference type="SUPFAM" id="SSF52540">
    <property type="entry name" value="P-loop containing nucleoside triphosphate hydrolases"/>
    <property type="match status" value="1"/>
</dbReference>
<gene>
    <name evidence="1" type="ORF">BJP34_10255</name>
</gene>
<proteinExistence type="predicted"/>
<dbReference type="EMBL" id="CP017599">
    <property type="protein sequence ID" value="AOW99786.1"/>
    <property type="molecule type" value="Genomic_DNA"/>
</dbReference>